<comment type="caution">
    <text evidence="1">The sequence shown here is derived from an EMBL/GenBank/DDBJ whole genome shotgun (WGS) entry which is preliminary data.</text>
</comment>
<gene>
    <name evidence="1" type="ORF">EB796_002186</name>
</gene>
<name>A0A7J7KMW1_BUGNE</name>
<reference evidence="1" key="1">
    <citation type="submission" date="2020-06" db="EMBL/GenBank/DDBJ databases">
        <title>Draft genome of Bugula neritina, a colonial animal packing powerful symbionts and potential medicines.</title>
        <authorList>
            <person name="Rayko M."/>
        </authorList>
    </citation>
    <scope>NUCLEOTIDE SEQUENCE [LARGE SCALE GENOMIC DNA]</scope>
    <source>
        <strain evidence="1">Kwan_BN1</strain>
    </source>
</reference>
<keyword evidence="2" id="KW-1185">Reference proteome</keyword>
<dbReference type="PANTHER" id="PTHR47331">
    <property type="entry name" value="PHD-TYPE DOMAIN-CONTAINING PROTEIN"/>
    <property type="match status" value="1"/>
</dbReference>
<dbReference type="InterPro" id="IPR036397">
    <property type="entry name" value="RNaseH_sf"/>
</dbReference>
<dbReference type="OrthoDB" id="8046937at2759"/>
<evidence type="ECO:0000313" key="2">
    <source>
        <dbReference type="Proteomes" id="UP000593567"/>
    </source>
</evidence>
<dbReference type="Gene3D" id="3.30.420.10">
    <property type="entry name" value="Ribonuclease H-like superfamily/Ribonuclease H"/>
    <property type="match status" value="1"/>
</dbReference>
<dbReference type="PANTHER" id="PTHR47331:SF6">
    <property type="entry name" value="DOUBLECORTIN DOMAIN-CONTAINING PROTEIN"/>
    <property type="match status" value="1"/>
</dbReference>
<dbReference type="GO" id="GO:0003676">
    <property type="term" value="F:nucleic acid binding"/>
    <property type="evidence" value="ECO:0007669"/>
    <property type="project" value="InterPro"/>
</dbReference>
<protein>
    <submittedName>
        <fullName evidence="1">Uncharacterized protein</fullName>
    </submittedName>
</protein>
<sequence>MESISSNTALGRYLQERHIKFVFNTPQAKLAGGVCERQIRSVKAVLNALLGGKYKNRLSTTGLCVAFYEAISTVNSRPIVVNALDNHIIFVLTPNHLITSKMAETSASPRNFDDTEIYGKRSGRNRSSSLVTFGTHGEMSIWAKSQNDKGGNCHKKMLTKMS</sequence>
<accession>A0A7J7KMW1</accession>
<evidence type="ECO:0000313" key="1">
    <source>
        <dbReference type="EMBL" id="KAF6039501.1"/>
    </source>
</evidence>
<dbReference type="Proteomes" id="UP000593567">
    <property type="component" value="Unassembled WGS sequence"/>
</dbReference>
<organism evidence="1 2">
    <name type="scientific">Bugula neritina</name>
    <name type="common">Brown bryozoan</name>
    <name type="synonym">Sertularia neritina</name>
    <dbReference type="NCBI Taxonomy" id="10212"/>
    <lineage>
        <taxon>Eukaryota</taxon>
        <taxon>Metazoa</taxon>
        <taxon>Spiralia</taxon>
        <taxon>Lophotrochozoa</taxon>
        <taxon>Bryozoa</taxon>
        <taxon>Gymnolaemata</taxon>
        <taxon>Cheilostomatida</taxon>
        <taxon>Flustrina</taxon>
        <taxon>Buguloidea</taxon>
        <taxon>Bugulidae</taxon>
        <taxon>Bugula</taxon>
    </lineage>
</organism>
<proteinExistence type="predicted"/>
<dbReference type="EMBL" id="VXIV02000246">
    <property type="protein sequence ID" value="KAF6039501.1"/>
    <property type="molecule type" value="Genomic_DNA"/>
</dbReference>
<dbReference type="AlphaFoldDB" id="A0A7J7KMW1"/>